<dbReference type="AlphaFoldDB" id="A0A2N6SPT1"/>
<feature type="region of interest" description="Disordered" evidence="6">
    <location>
        <begin position="427"/>
        <end position="446"/>
    </location>
</feature>
<dbReference type="InterPro" id="IPR059101">
    <property type="entry name" value="NFACT-R_2"/>
</dbReference>
<comment type="subunit">
    <text evidence="5">Associates with stalled 50S ribosomal subunits. Binds to RqcP.</text>
</comment>
<sequence>MSFDGFFVHSLVNELKESLENGRINRVFQPFSQELHLVIRSNRKNYRLASSIHPVYYQMHLTDEQPTNPAKAPLFAMILRKHIENSQILKIRQIQNDRIIEFELSGRDELGDAKSYLLIFELMGRHSNIILVDQPTMTIIDCIKHVPPYQNSYRTLLPGANYQLPPLRENQVNLFELTKKERAEWIKNHPDLLDPSYRGQAVQGLSRASNQLITYWIEHDKLTIEDALERFIEKASSPTPTLIKSKQDMAFYFTDLEYIKGERRIFNSLSELISTFYKQKILTDRISQMTGSLIQRLEHIIKRNKRKLKHLAKDRIRAQQADRYQLYGELIQAYLYDIHKGDIEATVINYYTNEPVTIPLNPQQSAVENSQRYFKRYTKYRDSLKFIDHQTRLAMDENDYLENILLQIEQADMDDIESIKEELNQQGYLKKQKRSSKRHSRPSKPRLFITPDNTRILVGRNNTQNDQLSMKQANKNYWWMHAKDIPGAHVIIEHDDPSADTLDYAAIIAAFYSKARDSANVPVDLVQVKHLRKPNGARPGFVIYEGQQTLFATPKEETIQSLQV</sequence>
<dbReference type="GO" id="GO:0000049">
    <property type="term" value="F:tRNA binding"/>
    <property type="evidence" value="ECO:0007669"/>
    <property type="project" value="UniProtKB-UniRule"/>
</dbReference>
<dbReference type="RefSeq" id="WP_102227652.1">
    <property type="nucleotide sequence ID" value="NZ_PNFY01000012.1"/>
</dbReference>
<accession>A0A2N6SPT1</accession>
<gene>
    <name evidence="5" type="primary">rqcH</name>
    <name evidence="8" type="ORF">CJ205_00985</name>
</gene>
<evidence type="ECO:0000256" key="2">
    <source>
        <dbReference type="ARBA" id="ARBA00022730"/>
    </source>
</evidence>
<dbReference type="GO" id="GO:0043023">
    <property type="term" value="F:ribosomal large subunit binding"/>
    <property type="evidence" value="ECO:0007669"/>
    <property type="project" value="UniProtKB-UniRule"/>
</dbReference>
<keyword evidence="2 5" id="KW-0699">rRNA-binding</keyword>
<proteinExistence type="inferred from homology"/>
<dbReference type="FunFam" id="2.30.310.10:FF:000004">
    <property type="entry name" value="Fibronectin-binding protein A"/>
    <property type="match status" value="1"/>
</dbReference>
<keyword evidence="4 5" id="KW-0648">Protein biosynthesis</keyword>
<dbReference type="STRING" id="84521.SAMN04487994_100329"/>
<name>A0A2N6SPT1_9LACT</name>
<dbReference type="PANTHER" id="PTHR15239:SF6">
    <property type="entry name" value="RIBOSOME QUALITY CONTROL COMPLEX SUBUNIT NEMF"/>
    <property type="match status" value="1"/>
</dbReference>
<dbReference type="Gene3D" id="2.30.310.10">
    <property type="entry name" value="ibrinogen binding protein from staphylococcus aureus domain"/>
    <property type="match status" value="1"/>
</dbReference>
<evidence type="ECO:0000256" key="6">
    <source>
        <dbReference type="SAM" id="MobiDB-lite"/>
    </source>
</evidence>
<organism evidence="8 9">
    <name type="scientific">Dolosicoccus paucivorans</name>
    <dbReference type="NCBI Taxonomy" id="84521"/>
    <lineage>
        <taxon>Bacteria</taxon>
        <taxon>Bacillati</taxon>
        <taxon>Bacillota</taxon>
        <taxon>Bacilli</taxon>
        <taxon>Lactobacillales</taxon>
        <taxon>Aerococcaceae</taxon>
        <taxon>Dolosicoccus</taxon>
    </lineage>
</organism>
<dbReference type="InterPro" id="IPR043682">
    <property type="entry name" value="RqcH_bacterial"/>
</dbReference>
<dbReference type="EMBL" id="PNHE01000002">
    <property type="protein sequence ID" value="PMC59070.1"/>
    <property type="molecule type" value="Genomic_DNA"/>
</dbReference>
<dbReference type="Pfam" id="PF18297">
    <property type="entry name" value="NFACT-R_2"/>
    <property type="match status" value="1"/>
</dbReference>
<evidence type="ECO:0000313" key="9">
    <source>
        <dbReference type="Proteomes" id="UP000235682"/>
    </source>
</evidence>
<dbReference type="PANTHER" id="PTHR15239">
    <property type="entry name" value="NUCLEAR EXPORT MEDIATOR FACTOR NEMF"/>
    <property type="match status" value="1"/>
</dbReference>
<comment type="function">
    <text evidence="5">Key component of the ribosome quality control system (RQC), a ribosome-associated complex that mediates the extraction of incompletely synthesized nascent chains from stalled ribosomes and their subsequent degradation. RqcH recruits Ala-charged tRNA, and with RqcP directs the elongation of stalled nascent chains on 50S ribosomal subunits, leading to non-templated C-terminal alanine extensions (Ala tail). The Ala tail promotes nascent chain degradation. May add between 1 and at least 8 Ala residues. Binds to stalled 50S ribosomal subunits.</text>
</comment>
<feature type="compositionally biased region" description="Basic residues" evidence="6">
    <location>
        <begin position="430"/>
        <end position="444"/>
    </location>
</feature>
<comment type="similarity">
    <text evidence="5">Belongs to the NEMF family.</text>
</comment>
<reference evidence="8 9" key="1">
    <citation type="submission" date="2017-09" db="EMBL/GenBank/DDBJ databases">
        <title>Bacterial strain isolated from the female urinary microbiota.</title>
        <authorList>
            <person name="Thomas-White K."/>
            <person name="Kumar N."/>
            <person name="Forster S."/>
            <person name="Putonti C."/>
            <person name="Lawley T."/>
            <person name="Wolfe A.J."/>
        </authorList>
    </citation>
    <scope>NUCLEOTIDE SEQUENCE [LARGE SCALE GENOMIC DNA]</scope>
    <source>
        <strain evidence="8 9">UMB0852</strain>
    </source>
</reference>
<keyword evidence="9" id="KW-1185">Reference proteome</keyword>
<keyword evidence="1 5" id="KW-0820">tRNA-binding</keyword>
<dbReference type="Pfam" id="PF05833">
    <property type="entry name" value="NFACT_N"/>
    <property type="match status" value="1"/>
</dbReference>
<evidence type="ECO:0000256" key="1">
    <source>
        <dbReference type="ARBA" id="ARBA00022555"/>
    </source>
</evidence>
<dbReference type="GO" id="GO:0072344">
    <property type="term" value="P:rescue of stalled ribosome"/>
    <property type="evidence" value="ECO:0007669"/>
    <property type="project" value="UniProtKB-UniRule"/>
</dbReference>
<dbReference type="InterPro" id="IPR051608">
    <property type="entry name" value="RQC_Subunit_NEMF"/>
</dbReference>
<evidence type="ECO:0000256" key="5">
    <source>
        <dbReference type="HAMAP-Rule" id="MF_00844"/>
    </source>
</evidence>
<dbReference type="HAMAP" id="MF_00844_B">
    <property type="entry name" value="RqcH_B"/>
    <property type="match status" value="1"/>
</dbReference>
<dbReference type="GO" id="GO:1990112">
    <property type="term" value="C:RQC complex"/>
    <property type="evidence" value="ECO:0007669"/>
    <property type="project" value="TreeGrafter"/>
</dbReference>
<protein>
    <recommendedName>
        <fullName evidence="5">Rqc2 homolog RqcH</fullName>
        <shortName evidence="5">RqcH</shortName>
    </recommendedName>
</protein>
<dbReference type="GO" id="GO:0019843">
    <property type="term" value="F:rRNA binding"/>
    <property type="evidence" value="ECO:0007669"/>
    <property type="project" value="UniProtKB-UniRule"/>
</dbReference>
<keyword evidence="3 5" id="KW-0694">RNA-binding</keyword>
<dbReference type="Gene3D" id="3.40.970.40">
    <property type="entry name" value="fibrinogen binding protein from staphylococcus aureus domain like"/>
    <property type="match status" value="1"/>
</dbReference>
<comment type="caution">
    <text evidence="8">The sequence shown here is derived from an EMBL/GenBank/DDBJ whole genome shotgun (WGS) entry which is preliminary data.</text>
</comment>
<evidence type="ECO:0000313" key="8">
    <source>
        <dbReference type="EMBL" id="PMC59070.1"/>
    </source>
</evidence>
<feature type="domain" description="NFACT protein RNA binding" evidence="7">
    <location>
        <begin position="446"/>
        <end position="529"/>
    </location>
</feature>
<evidence type="ECO:0000256" key="4">
    <source>
        <dbReference type="ARBA" id="ARBA00022917"/>
    </source>
</evidence>
<evidence type="ECO:0000259" key="7">
    <source>
        <dbReference type="Pfam" id="PF18297"/>
    </source>
</evidence>
<dbReference type="OrthoDB" id="9766163at2"/>
<dbReference type="Proteomes" id="UP000235682">
    <property type="component" value="Unassembled WGS sequence"/>
</dbReference>
<evidence type="ECO:0000256" key="3">
    <source>
        <dbReference type="ARBA" id="ARBA00022884"/>
    </source>
</evidence>